<dbReference type="Gramene" id="ESQ31809">
    <property type="protein sequence ID" value="ESQ31809"/>
    <property type="gene ID" value="EUTSA_v10005353mg"/>
</dbReference>
<dbReference type="AlphaFoldDB" id="V4KKR4"/>
<feature type="compositionally biased region" description="Basic and acidic residues" evidence="1">
    <location>
        <begin position="196"/>
        <end position="208"/>
    </location>
</feature>
<dbReference type="Proteomes" id="UP000030689">
    <property type="component" value="Unassembled WGS sequence"/>
</dbReference>
<dbReference type="EMBL" id="KI517748">
    <property type="protein sequence ID" value="ESQ31809.1"/>
    <property type="molecule type" value="Genomic_DNA"/>
</dbReference>
<dbReference type="InterPro" id="IPR012417">
    <property type="entry name" value="CaM-bd_dom_pln"/>
</dbReference>
<evidence type="ECO:0000256" key="1">
    <source>
        <dbReference type="SAM" id="MobiDB-lite"/>
    </source>
</evidence>
<feature type="region of interest" description="Disordered" evidence="1">
    <location>
        <begin position="1"/>
        <end position="27"/>
    </location>
</feature>
<proteinExistence type="predicted"/>
<feature type="compositionally biased region" description="Basic and acidic residues" evidence="1">
    <location>
        <begin position="178"/>
        <end position="187"/>
    </location>
</feature>
<accession>V4KKR4</accession>
<protein>
    <recommendedName>
        <fullName evidence="2">Calmodulin-binding domain-containing protein</fullName>
    </recommendedName>
</protein>
<evidence type="ECO:0000313" key="3">
    <source>
        <dbReference type="EMBL" id="ESQ31809.1"/>
    </source>
</evidence>
<dbReference type="OrthoDB" id="766386at2759"/>
<dbReference type="eggNOG" id="ENOG502S2WP">
    <property type="taxonomic scope" value="Eukaryota"/>
</dbReference>
<dbReference type="PANTHER" id="PTHR33349:SF41">
    <property type="entry name" value="EMB|CAB62594.1"/>
    <property type="match status" value="1"/>
</dbReference>
<dbReference type="Pfam" id="PF07839">
    <property type="entry name" value="CaM_binding"/>
    <property type="match status" value="1"/>
</dbReference>
<dbReference type="KEGG" id="eus:EUTSA_v10005353mg"/>
<dbReference type="GO" id="GO:0005516">
    <property type="term" value="F:calmodulin binding"/>
    <property type="evidence" value="ECO:0007669"/>
    <property type="project" value="InterPro"/>
</dbReference>
<feature type="compositionally biased region" description="Basic and acidic residues" evidence="1">
    <location>
        <begin position="51"/>
        <end position="61"/>
    </location>
</feature>
<evidence type="ECO:0000259" key="2">
    <source>
        <dbReference type="SMART" id="SM01054"/>
    </source>
</evidence>
<sequence>MAEENSSEVKKIENFLDTNPPAMSEEDSVETVLVKDVENVGDVVSVASTKDQEECIPEMKKVPKPQVGNLRRHSTGAIGTRAGKPQVQSRYRGNHHVSSTHEFCKHGKKCDQEDAVKPWKIVRRKSVEGSEAAKSMTSSLTRKTLASLSRPIPVITKPESFVAAKRRQCASVKSESSSVKEDSEMARSIDGSSVKSNDKAWKNKETERNLSGSAVVKKVPGVRSDKSKTDMEKVSRIRDGVSSKNKEKAMRSEDVKEKTVCVVESSVKGVQREKQPSSEKKTLRIADKSLTTPKRGSADHSPTKQIPAKISTRLTKKKESGSADLEAKPKPEKKISPKRTGVKVTLAKQLSFKKGKTLDPKPEDSSPKWIKLRKRVVQELKTQMEGRKKTLRDKRLGVETKTDSCEGIKREKVVLRHRQVEGKKKKMTLFNNVIEETMNKLTKVRKTKVKALIGAFETVISLQDTKTPQKVQSKATTSASKVSPMGSEQ</sequence>
<dbReference type="OMA" id="HGKRCDQ"/>
<reference evidence="3 4" key="1">
    <citation type="journal article" date="2013" name="Front. Plant Sci.">
        <title>The Reference Genome of the Halophytic Plant Eutrema salsugineum.</title>
        <authorList>
            <person name="Yang R."/>
            <person name="Jarvis D.E."/>
            <person name="Chen H."/>
            <person name="Beilstein M.A."/>
            <person name="Grimwood J."/>
            <person name="Jenkins J."/>
            <person name="Shu S."/>
            <person name="Prochnik S."/>
            <person name="Xin M."/>
            <person name="Ma C."/>
            <person name="Schmutz J."/>
            <person name="Wing R.A."/>
            <person name="Mitchell-Olds T."/>
            <person name="Schumaker K.S."/>
            <person name="Wang X."/>
        </authorList>
    </citation>
    <scope>NUCLEOTIDE SEQUENCE [LARGE SCALE GENOMIC DNA]</scope>
</reference>
<feature type="compositionally biased region" description="Polar residues" evidence="1">
    <location>
        <begin position="86"/>
        <end position="101"/>
    </location>
</feature>
<dbReference type="SMART" id="SM01054">
    <property type="entry name" value="CaM_binding"/>
    <property type="match status" value="1"/>
</dbReference>
<feature type="region of interest" description="Disordered" evidence="1">
    <location>
        <begin position="169"/>
        <end position="342"/>
    </location>
</feature>
<keyword evidence="4" id="KW-1185">Reference proteome</keyword>
<gene>
    <name evidence="3" type="ORF">EUTSA_v10005353mg</name>
</gene>
<feature type="compositionally biased region" description="Basic and acidic residues" evidence="1">
    <location>
        <begin position="317"/>
        <end position="335"/>
    </location>
</feature>
<dbReference type="PANTHER" id="PTHR33349">
    <property type="entry name" value="EMB|CAB62594.1"/>
    <property type="match status" value="1"/>
</dbReference>
<organism evidence="3 4">
    <name type="scientific">Eutrema salsugineum</name>
    <name type="common">Saltwater cress</name>
    <name type="synonym">Sisymbrium salsugineum</name>
    <dbReference type="NCBI Taxonomy" id="72664"/>
    <lineage>
        <taxon>Eukaryota</taxon>
        <taxon>Viridiplantae</taxon>
        <taxon>Streptophyta</taxon>
        <taxon>Embryophyta</taxon>
        <taxon>Tracheophyta</taxon>
        <taxon>Spermatophyta</taxon>
        <taxon>Magnoliopsida</taxon>
        <taxon>eudicotyledons</taxon>
        <taxon>Gunneridae</taxon>
        <taxon>Pentapetalae</taxon>
        <taxon>rosids</taxon>
        <taxon>malvids</taxon>
        <taxon>Brassicales</taxon>
        <taxon>Brassicaceae</taxon>
        <taxon>Eutremeae</taxon>
        <taxon>Eutrema</taxon>
    </lineage>
</organism>
<feature type="region of interest" description="Disordered" evidence="1">
    <location>
        <begin position="464"/>
        <end position="489"/>
    </location>
</feature>
<feature type="compositionally biased region" description="Basic and acidic residues" evidence="1">
    <location>
        <begin position="270"/>
        <end position="287"/>
    </location>
</feature>
<name>V4KKR4_EUTSA</name>
<feature type="compositionally biased region" description="Basic and acidic residues" evidence="1">
    <location>
        <begin position="223"/>
        <end position="259"/>
    </location>
</feature>
<feature type="region of interest" description="Disordered" evidence="1">
    <location>
        <begin position="51"/>
        <end position="109"/>
    </location>
</feature>
<evidence type="ECO:0000313" key="4">
    <source>
        <dbReference type="Proteomes" id="UP000030689"/>
    </source>
</evidence>
<feature type="domain" description="Calmodulin-binding" evidence="2">
    <location>
        <begin position="346"/>
        <end position="461"/>
    </location>
</feature>